<evidence type="ECO:0000313" key="1">
    <source>
        <dbReference type="Proteomes" id="UP000790787"/>
    </source>
</evidence>
<name>A0AC58UGU7_TOBAC</name>
<gene>
    <name evidence="2" type="primary">LOC142180395</name>
</gene>
<organism evidence="1 2">
    <name type="scientific">Nicotiana tabacum</name>
    <name type="common">Common tobacco</name>
    <dbReference type="NCBI Taxonomy" id="4097"/>
    <lineage>
        <taxon>Eukaryota</taxon>
        <taxon>Viridiplantae</taxon>
        <taxon>Streptophyta</taxon>
        <taxon>Embryophyta</taxon>
        <taxon>Tracheophyta</taxon>
        <taxon>Spermatophyta</taxon>
        <taxon>Magnoliopsida</taxon>
        <taxon>eudicotyledons</taxon>
        <taxon>Gunneridae</taxon>
        <taxon>Pentapetalae</taxon>
        <taxon>asterids</taxon>
        <taxon>lamiids</taxon>
        <taxon>Solanales</taxon>
        <taxon>Solanaceae</taxon>
        <taxon>Nicotianoideae</taxon>
        <taxon>Nicotianeae</taxon>
        <taxon>Nicotiana</taxon>
    </lineage>
</organism>
<reference evidence="2" key="2">
    <citation type="submission" date="2025-08" db="UniProtKB">
        <authorList>
            <consortium name="RefSeq"/>
        </authorList>
    </citation>
    <scope>IDENTIFICATION</scope>
    <source>
        <tissue evidence="2">Leaf</tissue>
    </source>
</reference>
<reference evidence="1" key="1">
    <citation type="journal article" date="2014" name="Nat. Commun.">
        <title>The tobacco genome sequence and its comparison with those of tomato and potato.</title>
        <authorList>
            <person name="Sierro N."/>
            <person name="Battey J.N."/>
            <person name="Ouadi S."/>
            <person name="Bakaher N."/>
            <person name="Bovet L."/>
            <person name="Willig A."/>
            <person name="Goepfert S."/>
            <person name="Peitsch M.C."/>
            <person name="Ivanov N.V."/>
        </authorList>
    </citation>
    <scope>NUCLEOTIDE SEQUENCE [LARGE SCALE GENOMIC DNA]</scope>
</reference>
<sequence length="255" mass="28887">MDDAPSLHYEEGPSRPRTGTHQNDIEIVYTLEKLGPKVKWPPKMRSDPNTRKSDVLCEFHQERGHKTEDYIALRQEVVNMLQQGHLKKLLSDKGITNFAREREHQGPPKPPSPARTINMILGDDAYINSVKFTTTHKIKRSITRERYDELEESIIFDKSDADDLAFPHNNALVITLRILDTDVKCIMVDDGSGACIIHPLVLTQMKLEDKIVLRCITLTGFNNAVERTSGEITLPILAGCVTLETTFHIMDQETA</sequence>
<accession>A0AC58UGU7</accession>
<keyword evidence="1" id="KW-1185">Reference proteome</keyword>
<evidence type="ECO:0000313" key="2">
    <source>
        <dbReference type="RefSeq" id="XP_075108713.1"/>
    </source>
</evidence>
<dbReference type="RefSeq" id="XP_075108713.1">
    <property type="nucleotide sequence ID" value="XM_075252612.1"/>
</dbReference>
<dbReference type="Proteomes" id="UP000790787">
    <property type="component" value="Chromosome 4"/>
</dbReference>
<proteinExistence type="predicted"/>
<protein>
    <submittedName>
        <fullName evidence="2">Uncharacterized protein LOC142180395</fullName>
    </submittedName>
</protein>